<sequence>MKHDLYLFENLLTATSREELHNGVVKLAGEFGFPSLFFSPLVDSGGAKKFFRDHGQIAPEHLPARNIYTTYPESWLVRYQQAEHIHRDPVVRQATQTTLPIYWDRSSQGRNVVFDEAREHGLAEGITIPIHGANGEWSLFSVASDSSLRHDRSHASAFVGQIQLSAFYMSEAARRLGEPTGLAIRALTKREKECLLWAAQGKTSWEIGNILSISEPTVVFHLTNAKNKLQATNRRQAVAKAISLRLIQP</sequence>
<evidence type="ECO:0000256" key="1">
    <source>
        <dbReference type="ARBA" id="ARBA00023015"/>
    </source>
</evidence>
<evidence type="ECO:0000256" key="2">
    <source>
        <dbReference type="ARBA" id="ARBA00023125"/>
    </source>
</evidence>
<dbReference type="GO" id="GO:0003677">
    <property type="term" value="F:DNA binding"/>
    <property type="evidence" value="ECO:0007669"/>
    <property type="project" value="UniProtKB-KW"/>
</dbReference>
<protein>
    <submittedName>
        <fullName evidence="5">LuxR family transcriptional regulator</fullName>
    </submittedName>
</protein>
<dbReference type="PANTHER" id="PTHR44688:SF25">
    <property type="entry name" value="HTH LUXR-TYPE DOMAIN-CONTAINING PROTEIN"/>
    <property type="match status" value="1"/>
</dbReference>
<keyword evidence="3" id="KW-0804">Transcription</keyword>
<dbReference type="Pfam" id="PF03472">
    <property type="entry name" value="Autoind_bind"/>
    <property type="match status" value="1"/>
</dbReference>
<dbReference type="InterPro" id="IPR036388">
    <property type="entry name" value="WH-like_DNA-bd_sf"/>
</dbReference>
<dbReference type="InterPro" id="IPR000792">
    <property type="entry name" value="Tscrpt_reg_LuxR_C"/>
</dbReference>
<dbReference type="PROSITE" id="PS50043">
    <property type="entry name" value="HTH_LUXR_2"/>
    <property type="match status" value="1"/>
</dbReference>
<feature type="domain" description="HTH luxR-type" evidence="4">
    <location>
        <begin position="180"/>
        <end position="245"/>
    </location>
</feature>
<comment type="caution">
    <text evidence="5">The sequence shown here is derived from an EMBL/GenBank/DDBJ whole genome shotgun (WGS) entry which is preliminary data.</text>
</comment>
<dbReference type="CDD" id="cd06170">
    <property type="entry name" value="LuxR_C_like"/>
    <property type="match status" value="1"/>
</dbReference>
<dbReference type="GO" id="GO:0006355">
    <property type="term" value="P:regulation of DNA-templated transcription"/>
    <property type="evidence" value="ECO:0007669"/>
    <property type="project" value="InterPro"/>
</dbReference>
<dbReference type="InterPro" id="IPR036693">
    <property type="entry name" value="TF_LuxR_autoind-bd_dom_sf"/>
</dbReference>
<name>A0A228IXQ1_9BURK</name>
<dbReference type="SMART" id="SM00421">
    <property type="entry name" value="HTH_LUXR"/>
    <property type="match status" value="1"/>
</dbReference>
<reference evidence="5 6" key="2">
    <citation type="submission" date="2017-08" db="EMBL/GenBank/DDBJ databases">
        <title>WGS of novel Burkholderia cepaca complex species.</title>
        <authorList>
            <person name="Lipuma J."/>
            <person name="Spilker T."/>
        </authorList>
    </citation>
    <scope>NUCLEOTIDE SEQUENCE [LARGE SCALE GENOMIC DNA]</scope>
    <source>
        <strain evidence="5 6">AU17325</strain>
    </source>
</reference>
<proteinExistence type="predicted"/>
<dbReference type="SUPFAM" id="SSF46894">
    <property type="entry name" value="C-terminal effector domain of the bipartite response regulators"/>
    <property type="match status" value="1"/>
</dbReference>
<accession>A0A228IXQ1</accession>
<dbReference type="RefSeq" id="WP_089450865.1">
    <property type="nucleotide sequence ID" value="NZ_CP184468.1"/>
</dbReference>
<dbReference type="GeneID" id="99659397"/>
<gene>
    <name evidence="5" type="ORF">CFB84_11910</name>
</gene>
<organism evidence="5 6">
    <name type="scientific">Burkholderia aenigmatica</name>
    <dbReference type="NCBI Taxonomy" id="2015348"/>
    <lineage>
        <taxon>Bacteria</taxon>
        <taxon>Pseudomonadati</taxon>
        <taxon>Pseudomonadota</taxon>
        <taxon>Betaproteobacteria</taxon>
        <taxon>Burkholderiales</taxon>
        <taxon>Burkholderiaceae</taxon>
        <taxon>Burkholderia</taxon>
        <taxon>Burkholderia cepacia complex</taxon>
    </lineage>
</organism>
<keyword evidence="2" id="KW-0238">DNA-binding</keyword>
<evidence type="ECO:0000313" key="6">
    <source>
        <dbReference type="Proteomes" id="UP000214600"/>
    </source>
</evidence>
<dbReference type="AlphaFoldDB" id="A0A228IXQ1"/>
<dbReference type="Pfam" id="PF00196">
    <property type="entry name" value="GerE"/>
    <property type="match status" value="1"/>
</dbReference>
<dbReference type="Proteomes" id="UP000214600">
    <property type="component" value="Unassembled WGS sequence"/>
</dbReference>
<dbReference type="EMBL" id="NKFA01000005">
    <property type="protein sequence ID" value="OXI47084.1"/>
    <property type="molecule type" value="Genomic_DNA"/>
</dbReference>
<evidence type="ECO:0000313" key="5">
    <source>
        <dbReference type="EMBL" id="OXI47084.1"/>
    </source>
</evidence>
<dbReference type="InterPro" id="IPR005143">
    <property type="entry name" value="TF_LuxR_autoind-bd_dom"/>
</dbReference>
<evidence type="ECO:0000256" key="3">
    <source>
        <dbReference type="ARBA" id="ARBA00023163"/>
    </source>
</evidence>
<dbReference type="SUPFAM" id="SSF75516">
    <property type="entry name" value="Pheromone-binding domain of LuxR-like quorum-sensing transcription factors"/>
    <property type="match status" value="1"/>
</dbReference>
<dbReference type="PROSITE" id="PS00622">
    <property type="entry name" value="HTH_LUXR_1"/>
    <property type="match status" value="1"/>
</dbReference>
<dbReference type="Gene3D" id="1.10.10.10">
    <property type="entry name" value="Winged helix-like DNA-binding domain superfamily/Winged helix DNA-binding domain"/>
    <property type="match status" value="1"/>
</dbReference>
<dbReference type="Gene3D" id="3.30.450.80">
    <property type="entry name" value="Transcription factor LuxR-like, autoinducer-binding domain"/>
    <property type="match status" value="1"/>
</dbReference>
<dbReference type="OrthoDB" id="9774661at2"/>
<reference evidence="6" key="1">
    <citation type="submission" date="2017-06" db="EMBL/GenBank/DDBJ databases">
        <authorList>
            <person name="LiPuma J."/>
            <person name="Spilker T."/>
        </authorList>
    </citation>
    <scope>NUCLEOTIDE SEQUENCE [LARGE SCALE GENOMIC DNA]</scope>
    <source>
        <strain evidence="6">AU17325</strain>
    </source>
</reference>
<evidence type="ECO:0000259" key="4">
    <source>
        <dbReference type="PROSITE" id="PS50043"/>
    </source>
</evidence>
<keyword evidence="1" id="KW-0805">Transcription regulation</keyword>
<dbReference type="PRINTS" id="PR00038">
    <property type="entry name" value="HTHLUXR"/>
</dbReference>
<dbReference type="InterPro" id="IPR016032">
    <property type="entry name" value="Sig_transdc_resp-reg_C-effctor"/>
</dbReference>
<dbReference type="PANTHER" id="PTHR44688">
    <property type="entry name" value="DNA-BINDING TRANSCRIPTIONAL ACTIVATOR DEVR_DOSR"/>
    <property type="match status" value="1"/>
</dbReference>